<organism evidence="9 10">
    <name type="scientific">Sulfurimonas aquatica</name>
    <dbReference type="NCBI Taxonomy" id="2672570"/>
    <lineage>
        <taxon>Bacteria</taxon>
        <taxon>Pseudomonadati</taxon>
        <taxon>Campylobacterota</taxon>
        <taxon>Epsilonproteobacteria</taxon>
        <taxon>Campylobacterales</taxon>
        <taxon>Sulfurimonadaceae</taxon>
        <taxon>Sulfurimonas</taxon>
    </lineage>
</organism>
<feature type="transmembrane region" description="Helical" evidence="7">
    <location>
        <begin position="83"/>
        <end position="107"/>
    </location>
</feature>
<evidence type="ECO:0000256" key="1">
    <source>
        <dbReference type="ARBA" id="ARBA00004651"/>
    </source>
</evidence>
<dbReference type="PANTHER" id="PTHR30151:SF0">
    <property type="entry name" value="ABC TRANSPORTER PERMEASE PROTEIN MJ0413-RELATED"/>
    <property type="match status" value="1"/>
</dbReference>
<feature type="transmembrane region" description="Helical" evidence="7">
    <location>
        <begin position="114"/>
        <end position="133"/>
    </location>
</feature>
<dbReference type="EMBL" id="CP046072">
    <property type="protein sequence ID" value="QSZ40648.1"/>
    <property type="molecule type" value="Genomic_DNA"/>
</dbReference>
<keyword evidence="5 7" id="KW-1133">Transmembrane helix</keyword>
<feature type="transmembrane region" description="Helical" evidence="7">
    <location>
        <begin position="12"/>
        <end position="32"/>
    </location>
</feature>
<comment type="subcellular location">
    <subcellularLocation>
        <location evidence="1 7">Cell membrane</location>
        <topology evidence="1 7">Multi-pass membrane protein</topology>
    </subcellularLocation>
</comment>
<dbReference type="InterPro" id="IPR000515">
    <property type="entry name" value="MetI-like"/>
</dbReference>
<dbReference type="Gene3D" id="1.10.3720.10">
    <property type="entry name" value="MetI-like"/>
    <property type="match status" value="1"/>
</dbReference>
<dbReference type="KEGG" id="saqt:GJV85_00445"/>
<dbReference type="RefSeq" id="WP_242689803.1">
    <property type="nucleotide sequence ID" value="NZ_CP046072.1"/>
</dbReference>
<dbReference type="SUPFAM" id="SSF161098">
    <property type="entry name" value="MetI-like"/>
    <property type="match status" value="1"/>
</dbReference>
<dbReference type="PROSITE" id="PS50928">
    <property type="entry name" value="ABC_TM1"/>
    <property type="match status" value="1"/>
</dbReference>
<dbReference type="PANTHER" id="PTHR30151">
    <property type="entry name" value="ALKANE SULFONATE ABC TRANSPORTER-RELATED, MEMBRANE SUBUNIT"/>
    <property type="match status" value="1"/>
</dbReference>
<name>A0A975AY23_9BACT</name>
<proteinExistence type="inferred from homology"/>
<sequence>MKRLMNLRPSKATKFFLGLLPFLIVGIFYIIASDIRLMENPHDKLLPSLTSFSKAIDRMALTPSKRTGEILFINDTSASLQRLGLGILISAILAMLIGIPLGFIPFVRAGFSPFVAAFSMIPPIAVLPILFIVFGMGELAKVALIVIGVTPLIVRDLQQRVSEIPAEQIIKAQTLGGSTWTIVVRVILPQIMPRLLDSVRLTLGTAWIFLISAEAIAATEGLGYRIFLVRRYMSMDVILPYVAWITILAFLFDYFLKKITYKLFPWYSGAKENT</sequence>
<feature type="domain" description="ABC transmembrane type-1" evidence="8">
    <location>
        <begin position="80"/>
        <end position="260"/>
    </location>
</feature>
<keyword evidence="10" id="KW-1185">Reference proteome</keyword>
<dbReference type="GO" id="GO:0005886">
    <property type="term" value="C:plasma membrane"/>
    <property type="evidence" value="ECO:0007669"/>
    <property type="project" value="UniProtKB-SubCell"/>
</dbReference>
<protein>
    <submittedName>
        <fullName evidence="9">ABC transporter permease subunit</fullName>
    </submittedName>
</protein>
<dbReference type="AlphaFoldDB" id="A0A975AY23"/>
<dbReference type="GO" id="GO:0055085">
    <property type="term" value="P:transmembrane transport"/>
    <property type="evidence" value="ECO:0007669"/>
    <property type="project" value="InterPro"/>
</dbReference>
<reference evidence="9" key="2">
    <citation type="submission" date="2021-04" db="EMBL/GenBank/DDBJ databases">
        <title>Isolation and characterization of a novel species of the genus Sulfurimonas.</title>
        <authorList>
            <person name="Fukui M."/>
        </authorList>
    </citation>
    <scope>NUCLEOTIDE SEQUENCE</scope>
    <source>
        <strain evidence="9">H1576</strain>
    </source>
</reference>
<evidence type="ECO:0000313" key="9">
    <source>
        <dbReference type="EMBL" id="QSZ40648.1"/>
    </source>
</evidence>
<feature type="transmembrane region" description="Helical" evidence="7">
    <location>
        <begin position="199"/>
        <end position="218"/>
    </location>
</feature>
<comment type="similarity">
    <text evidence="7">Belongs to the binding-protein-dependent transport system permease family.</text>
</comment>
<accession>A0A975AY23</accession>
<evidence type="ECO:0000259" key="8">
    <source>
        <dbReference type="PROSITE" id="PS50928"/>
    </source>
</evidence>
<feature type="transmembrane region" description="Helical" evidence="7">
    <location>
        <begin position="238"/>
        <end position="256"/>
    </location>
</feature>
<evidence type="ECO:0000313" key="10">
    <source>
        <dbReference type="Proteomes" id="UP000671852"/>
    </source>
</evidence>
<gene>
    <name evidence="9" type="ORF">GJV85_00445</name>
</gene>
<dbReference type="InterPro" id="IPR035906">
    <property type="entry name" value="MetI-like_sf"/>
</dbReference>
<evidence type="ECO:0000256" key="6">
    <source>
        <dbReference type="ARBA" id="ARBA00023136"/>
    </source>
</evidence>
<evidence type="ECO:0000256" key="3">
    <source>
        <dbReference type="ARBA" id="ARBA00022475"/>
    </source>
</evidence>
<evidence type="ECO:0000256" key="5">
    <source>
        <dbReference type="ARBA" id="ARBA00022989"/>
    </source>
</evidence>
<keyword evidence="3" id="KW-1003">Cell membrane</keyword>
<evidence type="ECO:0000256" key="2">
    <source>
        <dbReference type="ARBA" id="ARBA00022448"/>
    </source>
</evidence>
<dbReference type="Pfam" id="PF00528">
    <property type="entry name" value="BPD_transp_1"/>
    <property type="match status" value="1"/>
</dbReference>
<keyword evidence="2 7" id="KW-0813">Transport</keyword>
<dbReference type="CDD" id="cd06261">
    <property type="entry name" value="TM_PBP2"/>
    <property type="match status" value="1"/>
</dbReference>
<keyword evidence="4 7" id="KW-0812">Transmembrane</keyword>
<evidence type="ECO:0000256" key="7">
    <source>
        <dbReference type="RuleBase" id="RU363032"/>
    </source>
</evidence>
<dbReference type="Proteomes" id="UP000671852">
    <property type="component" value="Chromosome"/>
</dbReference>
<reference evidence="9" key="1">
    <citation type="submission" date="2019-11" db="EMBL/GenBank/DDBJ databases">
        <authorList>
            <person name="Kojima H."/>
        </authorList>
    </citation>
    <scope>NUCLEOTIDE SEQUENCE</scope>
    <source>
        <strain evidence="9">H1576</strain>
    </source>
</reference>
<evidence type="ECO:0000256" key="4">
    <source>
        <dbReference type="ARBA" id="ARBA00022692"/>
    </source>
</evidence>
<keyword evidence="6 7" id="KW-0472">Membrane</keyword>